<evidence type="ECO:0000256" key="1">
    <source>
        <dbReference type="ARBA" id="ARBA00011738"/>
    </source>
</evidence>
<proteinExistence type="inferred from homology"/>
<dbReference type="Proteomes" id="UP000320772">
    <property type="component" value="Unassembled WGS sequence"/>
</dbReference>
<evidence type="ECO:0000313" key="11">
    <source>
        <dbReference type="Proteomes" id="UP000320772"/>
    </source>
</evidence>
<comment type="similarity">
    <text evidence="7">Belongs to the AB hydrolase superfamily. MetX family.</text>
</comment>
<dbReference type="EMBL" id="BJLY01000002">
    <property type="protein sequence ID" value="GEB03895.1"/>
    <property type="molecule type" value="Genomic_DNA"/>
</dbReference>
<dbReference type="GO" id="GO:0004414">
    <property type="term" value="F:homoserine O-acetyltransferase activity"/>
    <property type="evidence" value="ECO:0007669"/>
    <property type="project" value="UniProtKB-UniRule"/>
</dbReference>
<dbReference type="InterPro" id="IPR008220">
    <property type="entry name" value="HAT_MetX-like"/>
</dbReference>
<gene>
    <name evidence="10" type="primary">metX</name>
    <name evidence="7" type="synonym">metXA</name>
    <name evidence="10" type="ORF">GRO01_14710</name>
</gene>
<dbReference type="STRING" id="586239.AD943_08920"/>
<protein>
    <recommendedName>
        <fullName evidence="7">Homoserine O-acetyltransferase</fullName>
        <shortName evidence="7">HAT</shortName>
        <ecNumber evidence="7">2.3.1.31</ecNumber>
    </recommendedName>
    <alternativeName>
        <fullName evidence="7">Homoserine transacetylase</fullName>
        <shortName evidence="7">HTA</shortName>
    </alternativeName>
</protein>
<dbReference type="InterPro" id="IPR000073">
    <property type="entry name" value="AB_hydrolase_1"/>
</dbReference>
<dbReference type="FunFam" id="1.10.1740.110:FF:000001">
    <property type="entry name" value="Homoserine O-acetyltransferase"/>
    <property type="match status" value="1"/>
</dbReference>
<feature type="binding site" evidence="7">
    <location>
        <position position="228"/>
    </location>
    <ligand>
        <name>substrate</name>
    </ligand>
</feature>
<dbReference type="PANTHER" id="PTHR32268">
    <property type="entry name" value="HOMOSERINE O-ACETYLTRANSFERASE"/>
    <property type="match status" value="1"/>
</dbReference>
<accession>A0A4Y3M5I7</accession>
<dbReference type="UniPathway" id="UPA00051">
    <property type="reaction ID" value="UER00074"/>
</dbReference>
<dbReference type="AlphaFoldDB" id="A0A4Y3M5I7"/>
<evidence type="ECO:0000256" key="4">
    <source>
        <dbReference type="ARBA" id="ARBA00022679"/>
    </source>
</evidence>
<dbReference type="Pfam" id="PF00561">
    <property type="entry name" value="Abhydrolase_1"/>
    <property type="match status" value="1"/>
</dbReference>
<dbReference type="PIRSF" id="PIRSF000443">
    <property type="entry name" value="Homoser_Ac_trans"/>
    <property type="match status" value="1"/>
</dbReference>
<comment type="pathway">
    <text evidence="7">Amino-acid biosynthesis; L-methionine biosynthesis via de novo pathway; O-acetyl-L-homoserine from L-homoserine: step 1/1.</text>
</comment>
<dbReference type="NCBIfam" id="TIGR01392">
    <property type="entry name" value="homoserO_Ac_trn"/>
    <property type="match status" value="1"/>
</dbReference>
<comment type="catalytic activity">
    <reaction evidence="7">
        <text>L-homoserine + acetyl-CoA = O-acetyl-L-homoserine + CoA</text>
        <dbReference type="Rhea" id="RHEA:13701"/>
        <dbReference type="ChEBI" id="CHEBI:57287"/>
        <dbReference type="ChEBI" id="CHEBI:57288"/>
        <dbReference type="ChEBI" id="CHEBI:57476"/>
        <dbReference type="ChEBI" id="CHEBI:57716"/>
        <dbReference type="EC" id="2.3.1.31"/>
    </reaction>
</comment>
<dbReference type="Gene3D" id="1.10.1740.110">
    <property type="match status" value="1"/>
</dbReference>
<dbReference type="PANTHER" id="PTHR32268:SF11">
    <property type="entry name" value="HOMOSERINE O-ACETYLTRANSFERASE"/>
    <property type="match status" value="1"/>
</dbReference>
<evidence type="ECO:0000256" key="2">
    <source>
        <dbReference type="ARBA" id="ARBA00022490"/>
    </source>
</evidence>
<evidence type="ECO:0000256" key="5">
    <source>
        <dbReference type="ARBA" id="ARBA00023167"/>
    </source>
</evidence>
<evidence type="ECO:0000259" key="9">
    <source>
        <dbReference type="Pfam" id="PF00561"/>
    </source>
</evidence>
<comment type="function">
    <text evidence="7">Transfers an acetyl group from acetyl-CoA to L-homoserine, forming acetyl-L-homoserine.</text>
</comment>
<feature type="active site" evidence="7 8">
    <location>
        <position position="364"/>
    </location>
</feature>
<organism evidence="10 11">
    <name type="scientific">Gluconobacter roseus NBRC 3990</name>
    <dbReference type="NCBI Taxonomy" id="1307950"/>
    <lineage>
        <taxon>Bacteria</taxon>
        <taxon>Pseudomonadati</taxon>
        <taxon>Pseudomonadota</taxon>
        <taxon>Alphaproteobacteria</taxon>
        <taxon>Acetobacterales</taxon>
        <taxon>Acetobacteraceae</taxon>
        <taxon>Gluconobacter</taxon>
    </lineage>
</organism>
<keyword evidence="5 7" id="KW-0486">Methionine biosynthesis</keyword>
<feature type="active site" evidence="7 8">
    <location>
        <position position="331"/>
    </location>
</feature>
<evidence type="ECO:0000256" key="6">
    <source>
        <dbReference type="ARBA" id="ARBA00023315"/>
    </source>
</evidence>
<sequence>MDISASPTIADGPVYTHQTVRLDNGLDLECGVHLAPLEIAYCTYGTLSPKRDNAILVCHALTGDQYLAEKNPLTGKPGWWSRMVGPGLPIDTDRYFVICSNVLGGCMGTTGPRSICAETGKAWDSEFPPITMHDIVAAQAKLIDHLGIERLFAVIGGSMGGMQALTWAADFPERVFAVMPIATSPFHSAQNIAFNEVSRQAIFADPDWHNGHYRDFGAIPARGLGVARMMAHITYLSEAALSRKFGRRVRHDAATAVPASSSPSLFGEMFEVESYLRHQGSTFVRRFDANSYLTITRAMDYFDLAAEHDGDLANPFRNSQTRFCVVSFSSDWLFPTSQSRLLVRALNRAGANVSFVEIESDRGHDAFLLDEPDFDRTIRGFINGAAEHAALLEGDC</sequence>
<keyword evidence="3 7" id="KW-0028">Amino-acid biosynthesis</keyword>
<dbReference type="SUPFAM" id="SSF53474">
    <property type="entry name" value="alpha/beta-Hydrolases"/>
    <property type="match status" value="1"/>
</dbReference>
<dbReference type="EC" id="2.3.1.31" evidence="7"/>
<reference evidence="10 11" key="1">
    <citation type="submission" date="2019-06" db="EMBL/GenBank/DDBJ databases">
        <title>Whole genome shotgun sequence of Gluconobacter roseus NBRC 3990.</title>
        <authorList>
            <person name="Hosoyama A."/>
            <person name="Uohara A."/>
            <person name="Ohji S."/>
            <person name="Ichikawa N."/>
        </authorList>
    </citation>
    <scope>NUCLEOTIDE SEQUENCE [LARGE SCALE GENOMIC DNA]</scope>
    <source>
        <strain evidence="10 11">NBRC 3990</strain>
    </source>
</reference>
<feature type="binding site" evidence="7">
    <location>
        <position position="365"/>
    </location>
    <ligand>
        <name>substrate</name>
    </ligand>
</feature>
<dbReference type="NCBIfam" id="NF001209">
    <property type="entry name" value="PRK00175.1"/>
    <property type="match status" value="1"/>
</dbReference>
<dbReference type="GO" id="GO:0009092">
    <property type="term" value="P:homoserine metabolic process"/>
    <property type="evidence" value="ECO:0007669"/>
    <property type="project" value="TreeGrafter"/>
</dbReference>
<comment type="caution">
    <text evidence="7">Lacks conserved residue(s) required for the propagation of feature annotation.</text>
</comment>
<evidence type="ECO:0000256" key="7">
    <source>
        <dbReference type="HAMAP-Rule" id="MF_00296"/>
    </source>
</evidence>
<name>A0A4Y3M5I7_9PROT</name>
<keyword evidence="6 7" id="KW-0012">Acyltransferase</keyword>
<feature type="domain" description="AB hydrolase-1" evidence="9">
    <location>
        <begin position="53"/>
        <end position="369"/>
    </location>
</feature>
<evidence type="ECO:0000256" key="3">
    <source>
        <dbReference type="ARBA" id="ARBA00022605"/>
    </source>
</evidence>
<keyword evidence="2 7" id="KW-0963">Cytoplasm</keyword>
<comment type="subcellular location">
    <subcellularLocation>
        <location evidence="7">Cytoplasm</location>
    </subcellularLocation>
</comment>
<comment type="subunit">
    <text evidence="1 7">Homodimer.</text>
</comment>
<keyword evidence="4 7" id="KW-0808">Transferase</keyword>
<dbReference type="RefSeq" id="WP_062509978.1">
    <property type="nucleotide sequence ID" value="NZ_BAQZ01000003.1"/>
</dbReference>
<feature type="active site" description="Nucleophile" evidence="7 8">
    <location>
        <position position="158"/>
    </location>
</feature>
<comment type="caution">
    <text evidence="10">The sequence shown here is derived from an EMBL/GenBank/DDBJ whole genome shotgun (WGS) entry which is preliminary data.</text>
</comment>
<dbReference type="GO" id="GO:0005737">
    <property type="term" value="C:cytoplasm"/>
    <property type="evidence" value="ECO:0007669"/>
    <property type="project" value="UniProtKB-SubCell"/>
</dbReference>
<dbReference type="InterPro" id="IPR029058">
    <property type="entry name" value="AB_hydrolase_fold"/>
</dbReference>
<evidence type="ECO:0000256" key="8">
    <source>
        <dbReference type="PIRSR" id="PIRSR000443-1"/>
    </source>
</evidence>
<keyword evidence="11" id="KW-1185">Reference proteome</keyword>
<dbReference type="Gene3D" id="3.40.50.1820">
    <property type="entry name" value="alpha/beta hydrolase"/>
    <property type="match status" value="1"/>
</dbReference>
<dbReference type="GO" id="GO:0009086">
    <property type="term" value="P:methionine biosynthetic process"/>
    <property type="evidence" value="ECO:0007669"/>
    <property type="project" value="UniProtKB-UniRule"/>
</dbReference>
<dbReference type="HAMAP" id="MF_00296">
    <property type="entry name" value="MetX_acyltransf"/>
    <property type="match status" value="1"/>
</dbReference>
<evidence type="ECO:0000313" key="10">
    <source>
        <dbReference type="EMBL" id="GEB03895.1"/>
    </source>
</evidence>